<dbReference type="RefSeq" id="WP_120688347.1">
    <property type="nucleotide sequence ID" value="NZ_RAZT01000003.1"/>
</dbReference>
<dbReference type="InterPro" id="IPR038765">
    <property type="entry name" value="Papain-like_cys_pep_sf"/>
</dbReference>
<keyword evidence="2" id="KW-0472">Membrane</keyword>
<dbReference type="InterPro" id="IPR002931">
    <property type="entry name" value="Transglutaminase-like"/>
</dbReference>
<dbReference type="PANTHER" id="PTHR42736">
    <property type="entry name" value="PROTEIN-GLUTAMINE GAMMA-GLUTAMYLTRANSFERASE"/>
    <property type="match status" value="1"/>
</dbReference>
<feature type="transmembrane region" description="Helical" evidence="2">
    <location>
        <begin position="56"/>
        <end position="75"/>
    </location>
</feature>
<dbReference type="Pfam" id="PF13559">
    <property type="entry name" value="DUF4129"/>
    <property type="match status" value="1"/>
</dbReference>
<dbReference type="Proteomes" id="UP000275865">
    <property type="component" value="Unassembled WGS sequence"/>
</dbReference>
<dbReference type="AlphaFoldDB" id="A0A3A9YL83"/>
<dbReference type="SMART" id="SM00460">
    <property type="entry name" value="TGc"/>
    <property type="match status" value="1"/>
</dbReference>
<evidence type="ECO:0000313" key="4">
    <source>
        <dbReference type="EMBL" id="RKN34646.1"/>
    </source>
</evidence>
<dbReference type="InterPro" id="IPR025403">
    <property type="entry name" value="TgpA-like_C"/>
</dbReference>
<feature type="transmembrane region" description="Helical" evidence="2">
    <location>
        <begin position="168"/>
        <end position="186"/>
    </location>
</feature>
<dbReference type="PANTHER" id="PTHR42736:SF1">
    <property type="entry name" value="PROTEIN-GLUTAMINE GAMMA-GLUTAMYLTRANSFERASE"/>
    <property type="match status" value="1"/>
</dbReference>
<reference evidence="4 5" key="1">
    <citation type="submission" date="2018-09" db="EMBL/GenBank/DDBJ databases">
        <title>Micromonospora sp. nov. MS1-9, isolated from a root of Musa sp.</title>
        <authorList>
            <person name="Kuncharoen N."/>
            <person name="Kudo T."/>
            <person name="Ohkuma M."/>
            <person name="Yuki M."/>
            <person name="Tanasupawat S."/>
        </authorList>
    </citation>
    <scope>NUCLEOTIDE SEQUENCE [LARGE SCALE GENOMIC DNA]</scope>
    <source>
        <strain evidence="4 5">MS1-9</strain>
    </source>
</reference>
<dbReference type="Gene3D" id="3.10.620.30">
    <property type="match status" value="1"/>
</dbReference>
<accession>A0A3A9YL83</accession>
<feature type="domain" description="Transglutaminase-like" evidence="3">
    <location>
        <begin position="482"/>
        <end position="552"/>
    </location>
</feature>
<gene>
    <name evidence="4" type="ORF">D7044_07430</name>
</gene>
<dbReference type="InterPro" id="IPR052901">
    <property type="entry name" value="Bact_TGase-like"/>
</dbReference>
<evidence type="ECO:0000313" key="5">
    <source>
        <dbReference type="Proteomes" id="UP000275865"/>
    </source>
</evidence>
<keyword evidence="2" id="KW-1133">Transmembrane helix</keyword>
<feature type="compositionally biased region" description="Basic and acidic residues" evidence="1">
    <location>
        <begin position="321"/>
        <end position="335"/>
    </location>
</feature>
<feature type="transmembrane region" description="Helical" evidence="2">
    <location>
        <begin position="621"/>
        <end position="640"/>
    </location>
</feature>
<protein>
    <submittedName>
        <fullName evidence="4">Transglutaminase domain-containing protein</fullName>
    </submittedName>
</protein>
<name>A0A3A9YL83_9ACTN</name>
<evidence type="ECO:0000256" key="2">
    <source>
        <dbReference type="SAM" id="Phobius"/>
    </source>
</evidence>
<dbReference type="EMBL" id="RAZT01000003">
    <property type="protein sequence ID" value="RKN34646.1"/>
    <property type="molecule type" value="Genomic_DNA"/>
</dbReference>
<organism evidence="4 5">
    <name type="scientific">Micromonospora musae</name>
    <dbReference type="NCBI Taxonomy" id="1894970"/>
    <lineage>
        <taxon>Bacteria</taxon>
        <taxon>Bacillati</taxon>
        <taxon>Actinomycetota</taxon>
        <taxon>Actinomycetes</taxon>
        <taxon>Micromonosporales</taxon>
        <taxon>Micromonosporaceae</taxon>
        <taxon>Micromonospora</taxon>
    </lineage>
</organism>
<dbReference type="SUPFAM" id="SSF54001">
    <property type="entry name" value="Cysteine proteinases"/>
    <property type="match status" value="1"/>
</dbReference>
<feature type="transmembrane region" description="Helical" evidence="2">
    <location>
        <begin position="29"/>
        <end position="49"/>
    </location>
</feature>
<evidence type="ECO:0000256" key="1">
    <source>
        <dbReference type="SAM" id="MobiDB-lite"/>
    </source>
</evidence>
<dbReference type="Pfam" id="PF01841">
    <property type="entry name" value="Transglut_core"/>
    <property type="match status" value="1"/>
</dbReference>
<comment type="caution">
    <text evidence="4">The sequence shown here is derived from an EMBL/GenBank/DDBJ whole genome shotgun (WGS) entry which is preliminary data.</text>
</comment>
<proteinExistence type="predicted"/>
<feature type="transmembrane region" description="Helical" evidence="2">
    <location>
        <begin position="144"/>
        <end position="162"/>
    </location>
</feature>
<feature type="region of interest" description="Disordered" evidence="1">
    <location>
        <begin position="311"/>
        <end position="335"/>
    </location>
</feature>
<dbReference type="Pfam" id="PF11992">
    <property type="entry name" value="TgpA_N"/>
    <property type="match status" value="1"/>
</dbReference>
<dbReference type="InterPro" id="IPR021878">
    <property type="entry name" value="TgpA_N"/>
</dbReference>
<keyword evidence="2" id="KW-0812">Transmembrane</keyword>
<feature type="transmembrane region" description="Helical" evidence="2">
    <location>
        <begin position="118"/>
        <end position="137"/>
    </location>
</feature>
<sequence>MTRHRNLGLVAAGATLLAAAPLSAIFERWTWLIESAIAVGVVAGAAALTRALRAPLWGQVLGMLAGLTLALTWLFPAGSEILAVLPTPATFAHFSELLGGSVQDMRSYGVEVPDTPPLLFITVLGVGAVAVVVDLLTVGLRRPALAGLPMLAIYSVPVAVYVDNVPPVPFVVGAVGYLWLLGADNVDRVRRFGRRFSGDGRDIDVWEASPLAAAGRRLAVLGVAVAVLLPLVPVPGMNGSLLDSLSSGNGSGNGTGRPGQGGAPGKINLFAALSGQLNQSEVADLIKVTTNEASPFYLRFGVADELKSSGFEVTNPSGRPVTRDLPDPTVPERRGVEQRQYQATVEVSRDLDIPLLPVYSEPVRTEDLNSSWLYDDDRQIVFSNRENSRGKRYSFEYVRSTYSPAALRTARKLPADHPLVRRQQTKTPPVPQVTELVDRLVQGKVTEYDKVRAIYDYFSSDNGFSYQLRTEGGTSGEDIVDFLTNKVGFCQQYAAAMGWLVRAAGIPARVAFGFTSGSNRNGNTYTLTNRNLHAWTEVYFDGIGWVPFDATPAYGVPGSTRSAWAPDTDAPDPLPDQPGAPNTGTDPEESPGAVGSEREDRDTDTGLSLGAETPTEQAPVWPWWAAGSLLLLLVLALPALRRVSLRRRRGGRTPVAVAATDPDVGVGVGPAAGQRMVVVGADADRARADAHAAWDELLDTLVDYRVPVDRTETPRATADRLIGGVLSGHADSADAMRLLGRAEERARYARNPLTGDPLVPALRAVRATLAAAADRRTRLLAAVLPPSVLQRWRLAVADTSGRMVAMTGQARHRLLRWSPRRLLADRAAR</sequence>
<evidence type="ECO:0000259" key="3">
    <source>
        <dbReference type="SMART" id="SM00460"/>
    </source>
</evidence>
<feature type="transmembrane region" description="Helical" evidence="2">
    <location>
        <begin position="218"/>
        <end position="237"/>
    </location>
</feature>
<feature type="region of interest" description="Disordered" evidence="1">
    <location>
        <begin position="559"/>
        <end position="614"/>
    </location>
</feature>